<evidence type="ECO:0000313" key="1">
    <source>
        <dbReference type="EMBL" id="CAH7669107.1"/>
    </source>
</evidence>
<dbReference type="AlphaFoldDB" id="A0AAV0ALP5"/>
<protein>
    <recommendedName>
        <fullName evidence="3">HTH CENPB-type domain-containing protein</fullName>
    </recommendedName>
</protein>
<dbReference type="EMBL" id="CALTRL010000649">
    <property type="protein sequence ID" value="CAH7669107.1"/>
    <property type="molecule type" value="Genomic_DNA"/>
</dbReference>
<name>A0AAV0ALP5_PHAPC</name>
<evidence type="ECO:0000313" key="2">
    <source>
        <dbReference type="Proteomes" id="UP001153365"/>
    </source>
</evidence>
<organism evidence="1 2">
    <name type="scientific">Phakopsora pachyrhizi</name>
    <name type="common">Asian soybean rust disease fungus</name>
    <dbReference type="NCBI Taxonomy" id="170000"/>
    <lineage>
        <taxon>Eukaryota</taxon>
        <taxon>Fungi</taxon>
        <taxon>Dikarya</taxon>
        <taxon>Basidiomycota</taxon>
        <taxon>Pucciniomycotina</taxon>
        <taxon>Pucciniomycetes</taxon>
        <taxon>Pucciniales</taxon>
        <taxon>Phakopsoraceae</taxon>
        <taxon>Phakopsora</taxon>
    </lineage>
</organism>
<proteinExistence type="predicted"/>
<sequence>MSWDWFSQFRKLHRPILELQPRAEVWLSRTEGDEAAEERRVVVIVKRKPVTKGASTTASLRAEGLDVPRCCFKPALPNSWGLFFPNPIKLGDRVDWLALGLKTPVTIDEPRLLVLVVLMVVRLGPGLHGR</sequence>
<evidence type="ECO:0008006" key="3">
    <source>
        <dbReference type="Google" id="ProtNLM"/>
    </source>
</evidence>
<gene>
    <name evidence="1" type="ORF">PPACK8108_LOCUS3677</name>
</gene>
<keyword evidence="2" id="KW-1185">Reference proteome</keyword>
<comment type="caution">
    <text evidence="1">The sequence shown here is derived from an EMBL/GenBank/DDBJ whole genome shotgun (WGS) entry which is preliminary data.</text>
</comment>
<dbReference type="Proteomes" id="UP001153365">
    <property type="component" value="Unassembled WGS sequence"/>
</dbReference>
<accession>A0AAV0ALP5</accession>
<reference evidence="1" key="1">
    <citation type="submission" date="2022-06" db="EMBL/GenBank/DDBJ databases">
        <authorList>
            <consortium name="SYNGENTA / RWTH Aachen University"/>
        </authorList>
    </citation>
    <scope>NUCLEOTIDE SEQUENCE</scope>
</reference>